<evidence type="ECO:0000313" key="4">
    <source>
        <dbReference type="Proteomes" id="UP000332933"/>
    </source>
</evidence>
<dbReference type="EMBL" id="VJMH01005995">
    <property type="protein sequence ID" value="KAF0692010.1"/>
    <property type="molecule type" value="Genomic_DNA"/>
</dbReference>
<reference evidence="2" key="2">
    <citation type="submission" date="2019-06" db="EMBL/GenBank/DDBJ databases">
        <title>Genomics analysis of Aphanomyces spp. identifies a new class of oomycete effector associated with host adaptation.</title>
        <authorList>
            <person name="Gaulin E."/>
        </authorList>
    </citation>
    <scope>NUCLEOTIDE SEQUENCE</scope>
    <source>
        <strain evidence="2">CBS 578.67</strain>
    </source>
</reference>
<accession>A0A485L6I6</accession>
<keyword evidence="4" id="KW-1185">Reference proteome</keyword>
<keyword evidence="1" id="KW-0175">Coiled coil</keyword>
<gene>
    <name evidence="3" type="primary">Aste57867_16852</name>
    <name evidence="2" type="ORF">As57867_016794</name>
    <name evidence="3" type="ORF">ASTE57867_16852</name>
</gene>
<name>A0A485L6I6_9STRA</name>
<sequence>MSPMQDSSSPCLEFASPTHVEALFEVDAPRVVQFTTATTFLFNVAYGGSALPKESGPPVGMAITHFDVHEEDLRVPRSHRGCRVRKFNHLERIALLKRAEYHVQEIAAFCMDAIDVRKSRANTLKELAAEKKELRKRKRMAAATDAIDAAPSPTKIQKRVDWSAADEDGATHLHAC</sequence>
<evidence type="ECO:0000313" key="3">
    <source>
        <dbReference type="EMBL" id="VFT93616.1"/>
    </source>
</evidence>
<feature type="coiled-coil region" evidence="1">
    <location>
        <begin position="117"/>
        <end position="144"/>
    </location>
</feature>
<organism evidence="3 4">
    <name type="scientific">Aphanomyces stellatus</name>
    <dbReference type="NCBI Taxonomy" id="120398"/>
    <lineage>
        <taxon>Eukaryota</taxon>
        <taxon>Sar</taxon>
        <taxon>Stramenopiles</taxon>
        <taxon>Oomycota</taxon>
        <taxon>Saprolegniomycetes</taxon>
        <taxon>Saprolegniales</taxon>
        <taxon>Verrucalvaceae</taxon>
        <taxon>Aphanomyces</taxon>
    </lineage>
</organism>
<dbReference type="OrthoDB" id="66803at2759"/>
<evidence type="ECO:0000256" key="1">
    <source>
        <dbReference type="SAM" id="Coils"/>
    </source>
</evidence>
<protein>
    <submittedName>
        <fullName evidence="3">Aste57867_16852 protein</fullName>
    </submittedName>
</protein>
<proteinExistence type="predicted"/>
<reference evidence="3 4" key="1">
    <citation type="submission" date="2019-03" db="EMBL/GenBank/DDBJ databases">
        <authorList>
            <person name="Gaulin E."/>
            <person name="Dumas B."/>
        </authorList>
    </citation>
    <scope>NUCLEOTIDE SEQUENCE [LARGE SCALE GENOMIC DNA]</scope>
    <source>
        <strain evidence="3">CBS 568.67</strain>
    </source>
</reference>
<dbReference type="AlphaFoldDB" id="A0A485L6I6"/>
<evidence type="ECO:0000313" key="2">
    <source>
        <dbReference type="EMBL" id="KAF0692010.1"/>
    </source>
</evidence>
<dbReference type="EMBL" id="CAADRA010006016">
    <property type="protein sequence ID" value="VFT93616.1"/>
    <property type="molecule type" value="Genomic_DNA"/>
</dbReference>
<dbReference type="Proteomes" id="UP000332933">
    <property type="component" value="Unassembled WGS sequence"/>
</dbReference>